<dbReference type="EMBL" id="RJVA01000012">
    <property type="protein sequence ID" value="ROQ92186.1"/>
    <property type="molecule type" value="Genomic_DNA"/>
</dbReference>
<organism evidence="1 2">
    <name type="scientific">Desulfosoma caldarium</name>
    <dbReference type="NCBI Taxonomy" id="610254"/>
    <lineage>
        <taxon>Bacteria</taxon>
        <taxon>Pseudomonadati</taxon>
        <taxon>Thermodesulfobacteriota</taxon>
        <taxon>Syntrophobacteria</taxon>
        <taxon>Syntrophobacterales</taxon>
        <taxon>Syntrophobacteraceae</taxon>
        <taxon>Desulfosoma</taxon>
    </lineage>
</organism>
<evidence type="ECO:0000313" key="1">
    <source>
        <dbReference type="EMBL" id="ROQ92186.1"/>
    </source>
</evidence>
<dbReference type="AlphaFoldDB" id="A0A3N1UY45"/>
<protein>
    <submittedName>
        <fullName evidence="1">Uncharacterized protein</fullName>
    </submittedName>
</protein>
<accession>A0A3N1UY45</accession>
<dbReference type="Proteomes" id="UP000276223">
    <property type="component" value="Unassembled WGS sequence"/>
</dbReference>
<keyword evidence="2" id="KW-1185">Reference proteome</keyword>
<name>A0A3N1UY45_9BACT</name>
<comment type="caution">
    <text evidence="1">The sequence shown here is derived from an EMBL/GenBank/DDBJ whole genome shotgun (WGS) entry which is preliminary data.</text>
</comment>
<proteinExistence type="predicted"/>
<sequence length="48" mass="5577">MGIQLTTALTIRQIATDHPLDRVAVVLHVTHWTLSLWAELFGWDHRRT</sequence>
<reference evidence="1 2" key="1">
    <citation type="submission" date="2018-11" db="EMBL/GenBank/DDBJ databases">
        <title>Genomic Encyclopedia of Type Strains, Phase IV (KMG-IV): sequencing the most valuable type-strain genomes for metagenomic binning, comparative biology and taxonomic classification.</title>
        <authorList>
            <person name="Goeker M."/>
        </authorList>
    </citation>
    <scope>NUCLEOTIDE SEQUENCE [LARGE SCALE GENOMIC DNA]</scope>
    <source>
        <strain evidence="1 2">DSM 22027</strain>
    </source>
</reference>
<evidence type="ECO:0000313" key="2">
    <source>
        <dbReference type="Proteomes" id="UP000276223"/>
    </source>
</evidence>
<gene>
    <name evidence="1" type="ORF">EDC27_1877</name>
</gene>